<evidence type="ECO:0000256" key="4">
    <source>
        <dbReference type="ARBA" id="ARBA00022842"/>
    </source>
</evidence>
<keyword evidence="4" id="KW-0460">Magnesium</keyword>
<dbReference type="GO" id="GO:0016853">
    <property type="term" value="F:isomerase activity"/>
    <property type="evidence" value="ECO:0007669"/>
    <property type="project" value="UniProtKB-KW"/>
</dbReference>
<dbReference type="GO" id="GO:0046872">
    <property type="term" value="F:metal ion binding"/>
    <property type="evidence" value="ECO:0007669"/>
    <property type="project" value="UniProtKB-KW"/>
</dbReference>
<organism evidence="6 7">
    <name type="scientific">Shimia thalassica</name>
    <dbReference type="NCBI Taxonomy" id="1715693"/>
    <lineage>
        <taxon>Bacteria</taxon>
        <taxon>Pseudomonadati</taxon>
        <taxon>Pseudomonadota</taxon>
        <taxon>Alphaproteobacteria</taxon>
        <taxon>Rhodobacterales</taxon>
        <taxon>Roseobacteraceae</taxon>
    </lineage>
</organism>
<evidence type="ECO:0000256" key="2">
    <source>
        <dbReference type="ARBA" id="ARBA00008031"/>
    </source>
</evidence>
<dbReference type="SFLD" id="SFLDG00180">
    <property type="entry name" value="muconate_cycloisomerase"/>
    <property type="match status" value="1"/>
</dbReference>
<dbReference type="SMART" id="SM00922">
    <property type="entry name" value="MR_MLE"/>
    <property type="match status" value="1"/>
</dbReference>
<evidence type="ECO:0000259" key="5">
    <source>
        <dbReference type="SMART" id="SM00922"/>
    </source>
</evidence>
<dbReference type="InterPro" id="IPR034593">
    <property type="entry name" value="DgoD-like"/>
</dbReference>
<dbReference type="GeneID" id="83880168"/>
<proteinExistence type="inferred from homology"/>
<evidence type="ECO:0000313" key="6">
    <source>
        <dbReference type="EMBL" id="CUJ89593.1"/>
    </source>
</evidence>
<comment type="cofactor">
    <cofactor evidence="1">
        <name>Mg(2+)</name>
        <dbReference type="ChEBI" id="CHEBI:18420"/>
    </cofactor>
</comment>
<dbReference type="InterPro" id="IPR013341">
    <property type="entry name" value="Mandelate_racemase_N_dom"/>
</dbReference>
<dbReference type="SUPFAM" id="SSF51604">
    <property type="entry name" value="Enolase C-terminal domain-like"/>
    <property type="match status" value="1"/>
</dbReference>
<dbReference type="SUPFAM" id="SSF54826">
    <property type="entry name" value="Enolase N-terminal domain-like"/>
    <property type="match status" value="1"/>
</dbReference>
<dbReference type="Pfam" id="PF02746">
    <property type="entry name" value="MR_MLE_N"/>
    <property type="match status" value="1"/>
</dbReference>
<dbReference type="Gene3D" id="3.30.390.10">
    <property type="entry name" value="Enolase-like, N-terminal domain"/>
    <property type="match status" value="1"/>
</dbReference>
<protein>
    <submittedName>
        <fullName evidence="6">L-Ala-D/L-Glu epimerase</fullName>
        <ecNumber evidence="6">5.1.1.-</ecNumber>
    </submittedName>
</protein>
<dbReference type="SFLD" id="SFLDS00001">
    <property type="entry name" value="Enolase"/>
    <property type="match status" value="1"/>
</dbReference>
<sequence length="373" mass="39997">MKIVRIEAYQVDLPYSGGTYRLSGGRTYQSFDATFVRVVTDCGLDGWGESTPFGNNYIAAHARGVRAGLEDLVPALLGADPRLCDRINDQMDFALLGHHHTKAPLDIACWDIFGKSTGLPVCDLLGGRIAGPVPVISSIGSDTPEAMRASVARHRALGFMGHSIKVGATEAEGGPMIDAERIRACLADRQAGEWFLADANNGMSPEQALRLLALLPDGLDFVLEAPCPSWRETLSLRQRCSVPLLLDELIQTEEDLVHAIQTDACDGVGLKITKQGGLTRTRRQREIARAGGLVTSVQDTTGSEIAFAAILHMAQSTPRHMLRHALDPRAMVTCSTATFEAPLVNGGAEAPNLPGLGITPDLEVMGDPVAVWQ</sequence>
<reference evidence="7" key="1">
    <citation type="submission" date="2015-09" db="EMBL/GenBank/DDBJ databases">
        <authorList>
            <person name="Rodrigo-Torres Lidia"/>
            <person name="Arahal R.David."/>
        </authorList>
    </citation>
    <scope>NUCLEOTIDE SEQUENCE [LARGE SCALE GENOMIC DNA]</scope>
    <source>
        <strain evidence="7">CECT 7735</strain>
    </source>
</reference>
<keyword evidence="7" id="KW-1185">Reference proteome</keyword>
<dbReference type="EC" id="5.1.1.-" evidence="6"/>
<dbReference type="InterPro" id="IPR029065">
    <property type="entry name" value="Enolase_C-like"/>
</dbReference>
<dbReference type="InterPro" id="IPR029017">
    <property type="entry name" value="Enolase-like_N"/>
</dbReference>
<keyword evidence="3" id="KW-0479">Metal-binding</keyword>
<dbReference type="Gene3D" id="3.20.20.120">
    <property type="entry name" value="Enolase-like C-terminal domain"/>
    <property type="match status" value="1"/>
</dbReference>
<accession>A0A0P1IG78</accession>
<dbReference type="Pfam" id="PF13378">
    <property type="entry name" value="MR_MLE_C"/>
    <property type="match status" value="1"/>
</dbReference>
<dbReference type="PANTHER" id="PTHR48080">
    <property type="entry name" value="D-GALACTONATE DEHYDRATASE-RELATED"/>
    <property type="match status" value="1"/>
</dbReference>
<dbReference type="EMBL" id="CYTW01000001">
    <property type="protein sequence ID" value="CUJ89593.1"/>
    <property type="molecule type" value="Genomic_DNA"/>
</dbReference>
<dbReference type="Proteomes" id="UP000051870">
    <property type="component" value="Unassembled WGS sequence"/>
</dbReference>
<evidence type="ECO:0000313" key="7">
    <source>
        <dbReference type="Proteomes" id="UP000051870"/>
    </source>
</evidence>
<dbReference type="FunFam" id="3.30.390.10:FF:000009">
    <property type="entry name" value="Hydrophobic dipeptide epimerase"/>
    <property type="match status" value="1"/>
</dbReference>
<feature type="domain" description="Mandelate racemase/muconate lactonizing enzyme C-terminal" evidence="5">
    <location>
        <begin position="144"/>
        <end position="243"/>
    </location>
</feature>
<evidence type="ECO:0000256" key="3">
    <source>
        <dbReference type="ARBA" id="ARBA00022723"/>
    </source>
</evidence>
<dbReference type="STRING" id="1715693.PH7735_01105"/>
<gene>
    <name evidence="6" type="primary">ykfB_1</name>
    <name evidence="6" type="ORF">PH7735_01105</name>
</gene>
<dbReference type="RefSeq" id="WP_058310265.1">
    <property type="nucleotide sequence ID" value="NZ_CYTW01000001.1"/>
</dbReference>
<comment type="similarity">
    <text evidence="2">Belongs to the mandelate racemase/muconate lactonizing enzyme family.</text>
</comment>
<evidence type="ECO:0000256" key="1">
    <source>
        <dbReference type="ARBA" id="ARBA00001946"/>
    </source>
</evidence>
<name>A0A0P1IG78_9RHOB</name>
<keyword evidence="6" id="KW-0413">Isomerase</keyword>
<dbReference type="InterPro" id="IPR013342">
    <property type="entry name" value="Mandelate_racemase_C"/>
</dbReference>
<dbReference type="PANTHER" id="PTHR48080:SF3">
    <property type="entry name" value="ENOLASE SUPERFAMILY MEMBER DDB_G0284701"/>
    <property type="match status" value="1"/>
</dbReference>
<dbReference type="InterPro" id="IPR036849">
    <property type="entry name" value="Enolase-like_C_sf"/>
</dbReference>
<dbReference type="AlphaFoldDB" id="A0A0P1IG78"/>